<evidence type="ECO:0000256" key="2">
    <source>
        <dbReference type="ARBA" id="ARBA00001947"/>
    </source>
</evidence>
<evidence type="ECO:0000256" key="11">
    <source>
        <dbReference type="ARBA" id="ARBA00039257"/>
    </source>
</evidence>
<keyword evidence="6" id="KW-0963">Cytoplasm</keyword>
<dbReference type="GO" id="GO:0009253">
    <property type="term" value="P:peptidoglycan catabolic process"/>
    <property type="evidence" value="ECO:0007669"/>
    <property type="project" value="InterPro"/>
</dbReference>
<evidence type="ECO:0000256" key="12">
    <source>
        <dbReference type="ARBA" id="ARBA00042615"/>
    </source>
</evidence>
<gene>
    <name evidence="14" type="primary">ampD</name>
    <name evidence="14" type="ORF">PPEP_a2092</name>
</gene>
<evidence type="ECO:0000256" key="7">
    <source>
        <dbReference type="ARBA" id="ARBA00022723"/>
    </source>
</evidence>
<evidence type="ECO:0000256" key="9">
    <source>
        <dbReference type="ARBA" id="ARBA00022833"/>
    </source>
</evidence>
<evidence type="ECO:0000256" key="5">
    <source>
        <dbReference type="ARBA" id="ARBA00011901"/>
    </source>
</evidence>
<dbReference type="SUPFAM" id="SSF55846">
    <property type="entry name" value="N-acetylmuramoyl-L-alanine amidase-like"/>
    <property type="match status" value="1"/>
</dbReference>
<dbReference type="GO" id="GO:0046872">
    <property type="term" value="F:metal ion binding"/>
    <property type="evidence" value="ECO:0007669"/>
    <property type="project" value="UniProtKB-KW"/>
</dbReference>
<keyword evidence="7" id="KW-0479">Metal-binding</keyword>
<comment type="caution">
    <text evidence="14">The sequence shown here is derived from an EMBL/GenBank/DDBJ whole genome shotgun (WGS) entry which is preliminary data.</text>
</comment>
<evidence type="ECO:0000256" key="4">
    <source>
        <dbReference type="ARBA" id="ARBA00007553"/>
    </source>
</evidence>
<evidence type="ECO:0000256" key="3">
    <source>
        <dbReference type="ARBA" id="ARBA00004496"/>
    </source>
</evidence>
<dbReference type="InterPro" id="IPR002502">
    <property type="entry name" value="Amidase_domain"/>
</dbReference>
<evidence type="ECO:0000313" key="14">
    <source>
        <dbReference type="EMBL" id="MBE0347602.1"/>
    </source>
</evidence>
<dbReference type="GO" id="GO:0071555">
    <property type="term" value="P:cell wall organization"/>
    <property type="evidence" value="ECO:0007669"/>
    <property type="project" value="UniProtKB-KW"/>
</dbReference>
<dbReference type="EC" id="3.5.1.28" evidence="5"/>
<dbReference type="RefSeq" id="WP_147390222.1">
    <property type="nucleotide sequence ID" value="NZ_AQHF01000026.1"/>
</dbReference>
<reference evidence="14 15" key="1">
    <citation type="submission" date="2015-06" db="EMBL/GenBank/DDBJ databases">
        <title>Genome sequence of Pseudoalteromonas peptidolytica.</title>
        <authorList>
            <person name="Xie B.-B."/>
            <person name="Rong J.-C."/>
            <person name="Qin Q.-L."/>
            <person name="Zhang Y.-Z."/>
        </authorList>
    </citation>
    <scope>NUCLEOTIDE SEQUENCE [LARGE SCALE GENOMIC DNA]</scope>
    <source>
        <strain evidence="14 15">F12-50-A1</strain>
    </source>
</reference>
<dbReference type="PANTHER" id="PTHR30417:SF4">
    <property type="entry name" value="1,6-ANHYDRO-N-ACETYLMURAMYL-L-ALANINE AMIDASE AMPD"/>
    <property type="match status" value="1"/>
</dbReference>
<dbReference type="NCBIfam" id="NF008758">
    <property type="entry name" value="PRK11789.1"/>
    <property type="match status" value="1"/>
</dbReference>
<sequence length="180" mass="20204">MNWLPFAERTASPHYNERPVGCEVDLLVIHNISLPAGCFGTPYIDALFMGKLDCHAHPTFADLKGLEVSAHCVIKRDGSITQYVSFSERAWHAGVSQWQGKAGCNDFAIGIELEGTDTIAYTQAQYMSLVKTTRWLQHYYPKITNDRIVGHNDIAPGRKTDPGAAFDWQHYFSLLNNQES</sequence>
<evidence type="ECO:0000256" key="8">
    <source>
        <dbReference type="ARBA" id="ARBA00022801"/>
    </source>
</evidence>
<evidence type="ECO:0000256" key="10">
    <source>
        <dbReference type="ARBA" id="ARBA00023316"/>
    </source>
</evidence>
<comment type="cofactor">
    <cofactor evidence="2">
        <name>Zn(2+)</name>
        <dbReference type="ChEBI" id="CHEBI:29105"/>
    </cofactor>
</comment>
<dbReference type="Proteomes" id="UP000660708">
    <property type="component" value="Unassembled WGS sequence"/>
</dbReference>
<accession>A0A8I0MX55</accession>
<dbReference type="GO" id="GO:0008745">
    <property type="term" value="F:N-acetylmuramoyl-L-alanine amidase activity"/>
    <property type="evidence" value="ECO:0007669"/>
    <property type="project" value="UniProtKB-EC"/>
</dbReference>
<dbReference type="PANTHER" id="PTHR30417">
    <property type="entry name" value="N-ACETYLMURAMOYL-L-ALANINE AMIDASE AMID"/>
    <property type="match status" value="1"/>
</dbReference>
<name>A0A8I0MX55_9GAMM</name>
<dbReference type="GO" id="GO:0009254">
    <property type="term" value="P:peptidoglycan turnover"/>
    <property type="evidence" value="ECO:0007669"/>
    <property type="project" value="TreeGrafter"/>
</dbReference>
<evidence type="ECO:0000313" key="15">
    <source>
        <dbReference type="Proteomes" id="UP000660708"/>
    </source>
</evidence>
<keyword evidence="8" id="KW-0378">Hydrolase</keyword>
<dbReference type="CDD" id="cd06583">
    <property type="entry name" value="PGRP"/>
    <property type="match status" value="1"/>
</dbReference>
<dbReference type="AlphaFoldDB" id="A0A8I0MX55"/>
<dbReference type="InterPro" id="IPR051206">
    <property type="entry name" value="NAMLAA_amidase_2"/>
</dbReference>
<comment type="subcellular location">
    <subcellularLocation>
        <location evidence="3">Cytoplasm</location>
    </subcellularLocation>
</comment>
<keyword evidence="9" id="KW-0862">Zinc</keyword>
<dbReference type="Pfam" id="PF01510">
    <property type="entry name" value="Amidase_2"/>
    <property type="match status" value="1"/>
</dbReference>
<evidence type="ECO:0000256" key="6">
    <source>
        <dbReference type="ARBA" id="ARBA00022490"/>
    </source>
</evidence>
<organism evidence="14 15">
    <name type="scientific">Pseudoalteromonas peptidolytica F12-50-A1</name>
    <dbReference type="NCBI Taxonomy" id="1315280"/>
    <lineage>
        <taxon>Bacteria</taxon>
        <taxon>Pseudomonadati</taxon>
        <taxon>Pseudomonadota</taxon>
        <taxon>Gammaproteobacteria</taxon>
        <taxon>Alteromonadales</taxon>
        <taxon>Pseudoalteromonadaceae</taxon>
        <taxon>Pseudoalteromonas</taxon>
    </lineage>
</organism>
<dbReference type="GO" id="GO:0005737">
    <property type="term" value="C:cytoplasm"/>
    <property type="evidence" value="ECO:0007669"/>
    <property type="project" value="UniProtKB-SubCell"/>
</dbReference>
<feature type="domain" description="N-acetylmuramoyl-L-alanine amidase" evidence="13">
    <location>
        <begin position="12"/>
        <end position="163"/>
    </location>
</feature>
<proteinExistence type="inferred from homology"/>
<dbReference type="SMART" id="SM00644">
    <property type="entry name" value="Ami_2"/>
    <property type="match status" value="1"/>
</dbReference>
<comment type="similarity">
    <text evidence="4">Belongs to the N-acetylmuramoyl-L-alanine amidase 2 family.</text>
</comment>
<keyword evidence="15" id="KW-1185">Reference proteome</keyword>
<protein>
    <recommendedName>
        <fullName evidence="11">1,6-anhydro-N-acetylmuramyl-L-alanine amidase AmpD</fullName>
        <ecNumber evidence="5">3.5.1.28</ecNumber>
    </recommendedName>
    <alternativeName>
        <fullName evidence="12">N-acetylmuramoyl-L-alanine amidase</fullName>
    </alternativeName>
</protein>
<dbReference type="EMBL" id="AQHF01000026">
    <property type="protein sequence ID" value="MBE0347602.1"/>
    <property type="molecule type" value="Genomic_DNA"/>
</dbReference>
<evidence type="ECO:0000256" key="1">
    <source>
        <dbReference type="ARBA" id="ARBA00001561"/>
    </source>
</evidence>
<dbReference type="InterPro" id="IPR036505">
    <property type="entry name" value="Amidase/PGRP_sf"/>
</dbReference>
<evidence type="ECO:0000259" key="13">
    <source>
        <dbReference type="SMART" id="SM00644"/>
    </source>
</evidence>
<comment type="catalytic activity">
    <reaction evidence="1">
        <text>Hydrolyzes the link between N-acetylmuramoyl residues and L-amino acid residues in certain cell-wall glycopeptides.</text>
        <dbReference type="EC" id="3.5.1.28"/>
    </reaction>
</comment>
<dbReference type="Gene3D" id="3.40.80.10">
    <property type="entry name" value="Peptidoglycan recognition protein-like"/>
    <property type="match status" value="1"/>
</dbReference>
<keyword evidence="10" id="KW-0961">Cell wall biogenesis/degradation</keyword>